<evidence type="ECO:0008006" key="8">
    <source>
        <dbReference type="Google" id="ProtNLM"/>
    </source>
</evidence>
<feature type="transmembrane region" description="Helical" evidence="5">
    <location>
        <begin position="97"/>
        <end position="119"/>
    </location>
</feature>
<feature type="transmembrane region" description="Helical" evidence="5">
    <location>
        <begin position="33"/>
        <end position="56"/>
    </location>
</feature>
<dbReference type="Proteomes" id="UP001055025">
    <property type="component" value="Unassembled WGS sequence"/>
</dbReference>
<organism evidence="6 7">
    <name type="scientific">Granulimonas faecalis</name>
    <dbReference type="NCBI Taxonomy" id="2894155"/>
    <lineage>
        <taxon>Bacteria</taxon>
        <taxon>Bacillati</taxon>
        <taxon>Actinomycetota</taxon>
        <taxon>Coriobacteriia</taxon>
        <taxon>Coriobacteriales</taxon>
        <taxon>Kribbibacteriaceae</taxon>
        <taxon>Granulimonas</taxon>
    </lineage>
</organism>
<feature type="transmembrane region" description="Helical" evidence="5">
    <location>
        <begin position="213"/>
        <end position="237"/>
    </location>
</feature>
<keyword evidence="3 5" id="KW-1133">Transmembrane helix</keyword>
<dbReference type="Gene3D" id="1.50.10.150">
    <property type="entry name" value="Voltage-dependent anion channel"/>
    <property type="match status" value="1"/>
</dbReference>
<feature type="transmembrane region" description="Helical" evidence="5">
    <location>
        <begin position="189"/>
        <end position="207"/>
    </location>
</feature>
<keyword evidence="2 5" id="KW-0812">Transmembrane</keyword>
<dbReference type="CDD" id="cd09325">
    <property type="entry name" value="TDT_C4-dicarb_trans"/>
    <property type="match status" value="1"/>
</dbReference>
<dbReference type="Pfam" id="PF03595">
    <property type="entry name" value="SLAC1"/>
    <property type="match status" value="1"/>
</dbReference>
<dbReference type="PANTHER" id="PTHR37955:SF1">
    <property type="entry name" value="DEP DOMAIN-CONTAINING PROTEIN"/>
    <property type="match status" value="1"/>
</dbReference>
<evidence type="ECO:0000256" key="3">
    <source>
        <dbReference type="ARBA" id="ARBA00022989"/>
    </source>
</evidence>
<dbReference type="PANTHER" id="PTHR37955">
    <property type="entry name" value="TELLURITE RESISTANCE PROTEIN TEHA"/>
    <property type="match status" value="1"/>
</dbReference>
<evidence type="ECO:0000313" key="7">
    <source>
        <dbReference type="Proteomes" id="UP001055025"/>
    </source>
</evidence>
<dbReference type="GO" id="GO:0005886">
    <property type="term" value="C:plasma membrane"/>
    <property type="evidence" value="ECO:0007669"/>
    <property type="project" value="TreeGrafter"/>
</dbReference>
<evidence type="ECO:0000256" key="1">
    <source>
        <dbReference type="ARBA" id="ARBA00004141"/>
    </source>
</evidence>
<keyword evidence="4 5" id="KW-0472">Membrane</keyword>
<evidence type="ECO:0000256" key="5">
    <source>
        <dbReference type="SAM" id="Phobius"/>
    </source>
</evidence>
<dbReference type="RefSeq" id="WP_135978877.1">
    <property type="nucleotide sequence ID" value="NZ_BQKC01000001.1"/>
</dbReference>
<sequence length="353" mass="37951">MFKEAIERVPFPVCGVALGTVALGNLLDNFVPGIRYVLAALSALMLCALVAKCILVPGFFRENMENPISASVSGTFPMTVMQLSALMAPFWGPVAFVLWGAAVALHMALIVFFTVHYVFHLRIEQVFASWFIAYVGLVVASVTAPAFGLEAFGAGVFWFGFVALVALFVLVSVRYLAHREMAEATLPLICIYAAPFNLCVVGCLNSVEPAPLAFVAVLWSIGAVLYVVSAVNCVLCLRRDFYPSYAAFTFPFVISAMASLMLSRAAAAQGAPLAVVELAVPVQVVVAAVLVTFVVVRYVVFVAEPTVVHAEEEEAWDEVSLTDVPEGEDLVGYPREVAAEAERLLAEKEAARA</sequence>
<dbReference type="InterPro" id="IPR052951">
    <property type="entry name" value="Tellurite_res_ion_channel"/>
</dbReference>
<name>A0AAV5AYW4_9ACTN</name>
<dbReference type="InterPro" id="IPR004695">
    <property type="entry name" value="SLAC1/Mae1/Ssu1/TehA"/>
</dbReference>
<gene>
    <name evidence="6" type="ORF">ATOP_04400</name>
</gene>
<proteinExistence type="predicted"/>
<feature type="transmembrane region" description="Helical" evidence="5">
    <location>
        <begin position="278"/>
        <end position="300"/>
    </location>
</feature>
<protein>
    <recommendedName>
        <fullName evidence="8">C4-dicarboxylate ABC transporter</fullName>
    </recommendedName>
</protein>
<dbReference type="AlphaFoldDB" id="A0AAV5AYW4"/>
<comment type="subcellular location">
    <subcellularLocation>
        <location evidence="1">Membrane</location>
        <topology evidence="1">Multi-pass membrane protein</topology>
    </subcellularLocation>
</comment>
<feature type="transmembrane region" description="Helical" evidence="5">
    <location>
        <begin position="244"/>
        <end position="266"/>
    </location>
</feature>
<feature type="transmembrane region" description="Helical" evidence="5">
    <location>
        <begin position="68"/>
        <end position="91"/>
    </location>
</feature>
<comment type="caution">
    <text evidence="6">The sequence shown here is derived from an EMBL/GenBank/DDBJ whole genome shotgun (WGS) entry which is preliminary data.</text>
</comment>
<dbReference type="EMBL" id="BQKC01000001">
    <property type="protein sequence ID" value="GJM54785.1"/>
    <property type="molecule type" value="Genomic_DNA"/>
</dbReference>
<evidence type="ECO:0000313" key="6">
    <source>
        <dbReference type="EMBL" id="GJM54785.1"/>
    </source>
</evidence>
<evidence type="ECO:0000256" key="2">
    <source>
        <dbReference type="ARBA" id="ARBA00022692"/>
    </source>
</evidence>
<dbReference type="InterPro" id="IPR038665">
    <property type="entry name" value="Voltage-dep_anion_channel_sf"/>
</dbReference>
<feature type="transmembrane region" description="Helical" evidence="5">
    <location>
        <begin position="9"/>
        <end position="27"/>
    </location>
</feature>
<keyword evidence="7" id="KW-1185">Reference proteome</keyword>
<feature type="transmembrane region" description="Helical" evidence="5">
    <location>
        <begin position="155"/>
        <end position="177"/>
    </location>
</feature>
<feature type="transmembrane region" description="Helical" evidence="5">
    <location>
        <begin position="126"/>
        <end position="149"/>
    </location>
</feature>
<evidence type="ECO:0000256" key="4">
    <source>
        <dbReference type="ARBA" id="ARBA00023136"/>
    </source>
</evidence>
<dbReference type="GO" id="GO:0046583">
    <property type="term" value="F:monoatomic cation efflux transmembrane transporter activity"/>
    <property type="evidence" value="ECO:0007669"/>
    <property type="project" value="TreeGrafter"/>
</dbReference>
<accession>A0AAV5AYW4</accession>
<reference evidence="6" key="1">
    <citation type="journal article" date="2022" name="Int. J. Syst. Evol. Microbiol.">
        <title>Granulimonas faecalis gen. nov., sp. nov., and Leptogranulimonas caecicola gen. nov., sp. nov., novel lactate-producing Atopobiaceae bacteria isolated from mouse intestines, and an emended description of the family Atopobiaceae.</title>
        <authorList>
            <person name="Morinaga K."/>
            <person name="Kusada H."/>
            <person name="Sakamoto S."/>
            <person name="Murakami T."/>
            <person name="Toyoda A."/>
            <person name="Mori H."/>
            <person name="Meng X.Y."/>
            <person name="Takashino M."/>
            <person name="Murotomi K."/>
            <person name="Tamaki H."/>
        </authorList>
    </citation>
    <scope>NUCLEOTIDE SEQUENCE</scope>
    <source>
        <strain evidence="6">OPF53</strain>
    </source>
</reference>